<dbReference type="InterPro" id="IPR036779">
    <property type="entry name" value="LysM_dom_sf"/>
</dbReference>
<keyword evidence="12" id="KW-0624">Polysaccharide degradation</keyword>
<dbReference type="InterPro" id="IPR017853">
    <property type="entry name" value="GH"/>
</dbReference>
<keyword evidence="5" id="KW-0964">Secreted</keyword>
<keyword evidence="20" id="KW-0436">Ligase</keyword>
<keyword evidence="16" id="KW-0732">Signal</keyword>
<evidence type="ECO:0000256" key="12">
    <source>
        <dbReference type="ARBA" id="ARBA00023326"/>
    </source>
</evidence>
<keyword evidence="6 14" id="KW-0147">Chitin-binding</keyword>
<dbReference type="InterPro" id="IPR029226">
    <property type="entry name" value="Ecp2-like"/>
</dbReference>
<dbReference type="PANTHER" id="PTHR47700">
    <property type="entry name" value="V CHITINASE, PUTATIVE (AFU_ORTHOLOGUE AFUA_6G13720)-RELATED"/>
    <property type="match status" value="1"/>
</dbReference>
<dbReference type="InterPro" id="IPR029070">
    <property type="entry name" value="Chitinase_insertion_sf"/>
</dbReference>
<gene>
    <name evidence="20" type="ORF">O9K51_03552</name>
</gene>
<evidence type="ECO:0000256" key="1">
    <source>
        <dbReference type="ARBA" id="ARBA00000822"/>
    </source>
</evidence>
<dbReference type="InterPro" id="IPR001579">
    <property type="entry name" value="Glyco_hydro_18_chit_AS"/>
</dbReference>
<evidence type="ECO:0000256" key="14">
    <source>
        <dbReference type="PROSITE-ProRule" id="PRU00261"/>
    </source>
</evidence>
<evidence type="ECO:0000256" key="13">
    <source>
        <dbReference type="ARBA" id="ARBA00044955"/>
    </source>
</evidence>
<dbReference type="SMART" id="SM00270">
    <property type="entry name" value="ChtBD1"/>
    <property type="match status" value="1"/>
</dbReference>
<dbReference type="InterPro" id="IPR036861">
    <property type="entry name" value="Endochitinase-like_sf"/>
</dbReference>
<dbReference type="PANTHER" id="PTHR47700:SF1">
    <property type="entry name" value="CHITINASE"/>
    <property type="match status" value="1"/>
</dbReference>
<dbReference type="GO" id="GO:0008843">
    <property type="term" value="F:endochitinase activity"/>
    <property type="evidence" value="ECO:0007669"/>
    <property type="project" value="UniProtKB-EC"/>
</dbReference>
<dbReference type="InterPro" id="IPR055560">
    <property type="entry name" value="DUF7136"/>
</dbReference>
<keyword evidence="9" id="KW-0843">Virulence</keyword>
<dbReference type="SUPFAM" id="SSF51445">
    <property type="entry name" value="(Trans)glycosidases"/>
    <property type="match status" value="1"/>
</dbReference>
<feature type="domain" description="Chitin-binding type-1" evidence="17">
    <location>
        <begin position="679"/>
        <end position="747"/>
    </location>
</feature>
<keyword evidence="7 15" id="KW-0378">Hydrolase</keyword>
<dbReference type="Gene3D" id="3.10.50.10">
    <property type="match status" value="1"/>
</dbReference>
<keyword evidence="11 15" id="KW-0326">Glycosidase</keyword>
<dbReference type="Pfam" id="PF23584">
    <property type="entry name" value="DUF7136"/>
    <property type="match status" value="1"/>
</dbReference>
<protein>
    <recommendedName>
        <fullName evidence="4">chitinase</fullName>
        <ecNumber evidence="4">3.2.1.14</ecNumber>
    </recommendedName>
</protein>
<name>A0AB34G1L2_9HYPO</name>
<dbReference type="SUPFAM" id="SSF54556">
    <property type="entry name" value="Chitinase insertion domain"/>
    <property type="match status" value="1"/>
</dbReference>
<comment type="catalytic activity">
    <reaction evidence="1">
        <text>Random endo-hydrolysis of N-acetyl-beta-D-glucosaminide (1-&gt;4)-beta-linkages in chitin and chitodextrins.</text>
        <dbReference type="EC" id="3.2.1.14"/>
    </reaction>
</comment>
<dbReference type="CDD" id="cd00035">
    <property type="entry name" value="ChtBD1"/>
    <property type="match status" value="1"/>
</dbReference>
<accession>A0AB34G1L2</accession>
<dbReference type="GO" id="GO:0000272">
    <property type="term" value="P:polysaccharide catabolic process"/>
    <property type="evidence" value="ECO:0007669"/>
    <property type="project" value="UniProtKB-KW"/>
</dbReference>
<evidence type="ECO:0000256" key="15">
    <source>
        <dbReference type="RuleBase" id="RU000489"/>
    </source>
</evidence>
<evidence type="ECO:0000259" key="17">
    <source>
        <dbReference type="PROSITE" id="PS50941"/>
    </source>
</evidence>
<feature type="domain" description="LysM" evidence="18">
    <location>
        <begin position="554"/>
        <end position="599"/>
    </location>
</feature>
<feature type="signal peptide" evidence="16">
    <location>
        <begin position="1"/>
        <end position="20"/>
    </location>
</feature>
<dbReference type="GO" id="GO:0005576">
    <property type="term" value="C:extracellular region"/>
    <property type="evidence" value="ECO:0007669"/>
    <property type="project" value="UniProtKB-SubCell"/>
</dbReference>
<dbReference type="InterPro" id="IPR001002">
    <property type="entry name" value="Chitin-bd_1"/>
</dbReference>
<evidence type="ECO:0000256" key="10">
    <source>
        <dbReference type="ARBA" id="ARBA00023277"/>
    </source>
</evidence>
<feature type="disulfide bond" evidence="14">
    <location>
        <begin position="741"/>
        <end position="745"/>
    </location>
</feature>
<dbReference type="Pfam" id="PF00187">
    <property type="entry name" value="Chitin_bind_1"/>
    <property type="match status" value="1"/>
</dbReference>
<evidence type="ECO:0000256" key="2">
    <source>
        <dbReference type="ARBA" id="ARBA00004613"/>
    </source>
</evidence>
<keyword evidence="8" id="KW-0146">Chitin degradation</keyword>
<dbReference type="Pfam" id="PF00704">
    <property type="entry name" value="Glyco_hydro_18"/>
    <property type="match status" value="1"/>
</dbReference>
<evidence type="ECO:0000256" key="5">
    <source>
        <dbReference type="ARBA" id="ARBA00022525"/>
    </source>
</evidence>
<evidence type="ECO:0000256" key="4">
    <source>
        <dbReference type="ARBA" id="ARBA00012729"/>
    </source>
</evidence>
<keyword evidence="21" id="KW-1185">Reference proteome</keyword>
<keyword evidence="10" id="KW-0119">Carbohydrate metabolism</keyword>
<dbReference type="GO" id="GO:0016874">
    <property type="term" value="F:ligase activity"/>
    <property type="evidence" value="ECO:0007669"/>
    <property type="project" value="UniProtKB-KW"/>
</dbReference>
<evidence type="ECO:0000259" key="18">
    <source>
        <dbReference type="PROSITE" id="PS51782"/>
    </source>
</evidence>
<comment type="similarity">
    <text evidence="3">Belongs to the glycosyl hydrolase 18 family. Chitinase class V subfamily.</text>
</comment>
<dbReference type="CDD" id="cd02878">
    <property type="entry name" value="GH18_zymocin_alpha"/>
    <property type="match status" value="1"/>
</dbReference>
<dbReference type="EMBL" id="JAQHRD010000002">
    <property type="protein sequence ID" value="KAJ6445148.1"/>
    <property type="molecule type" value="Genomic_DNA"/>
</dbReference>
<dbReference type="Pfam" id="PF01476">
    <property type="entry name" value="LysM"/>
    <property type="match status" value="1"/>
</dbReference>
<dbReference type="InterPro" id="IPR011583">
    <property type="entry name" value="Chitinase_II/V-like_cat"/>
</dbReference>
<evidence type="ECO:0000256" key="9">
    <source>
        <dbReference type="ARBA" id="ARBA00023026"/>
    </source>
</evidence>
<dbReference type="PROSITE" id="PS01095">
    <property type="entry name" value="GH18_1"/>
    <property type="match status" value="1"/>
</dbReference>
<proteinExistence type="inferred from homology"/>
<keyword evidence="14" id="KW-1015">Disulfide bond</keyword>
<dbReference type="GO" id="GO:0008061">
    <property type="term" value="F:chitin binding"/>
    <property type="evidence" value="ECO:0007669"/>
    <property type="project" value="UniProtKB-UniRule"/>
</dbReference>
<feature type="domain" description="GH18" evidence="19">
    <location>
        <begin position="758"/>
        <end position="1122"/>
    </location>
</feature>
<evidence type="ECO:0000256" key="11">
    <source>
        <dbReference type="ARBA" id="ARBA00023295"/>
    </source>
</evidence>
<dbReference type="SMART" id="SM00636">
    <property type="entry name" value="Glyco_18"/>
    <property type="match status" value="1"/>
</dbReference>
<dbReference type="GO" id="GO:0006032">
    <property type="term" value="P:chitin catabolic process"/>
    <property type="evidence" value="ECO:0007669"/>
    <property type="project" value="UniProtKB-KW"/>
</dbReference>
<evidence type="ECO:0000256" key="8">
    <source>
        <dbReference type="ARBA" id="ARBA00023024"/>
    </source>
</evidence>
<dbReference type="Gene3D" id="3.10.350.10">
    <property type="entry name" value="LysM domain"/>
    <property type="match status" value="1"/>
</dbReference>
<dbReference type="PROSITE" id="PS51910">
    <property type="entry name" value="GH18_2"/>
    <property type="match status" value="1"/>
</dbReference>
<feature type="disulfide bond" evidence="14">
    <location>
        <begin position="709"/>
        <end position="723"/>
    </location>
</feature>
<feature type="disulfide bond" evidence="14">
    <location>
        <begin position="704"/>
        <end position="716"/>
    </location>
</feature>
<evidence type="ECO:0000256" key="3">
    <source>
        <dbReference type="ARBA" id="ARBA00008682"/>
    </source>
</evidence>
<evidence type="ECO:0000256" key="6">
    <source>
        <dbReference type="ARBA" id="ARBA00022669"/>
    </source>
</evidence>
<dbReference type="Gene3D" id="3.30.60.10">
    <property type="entry name" value="Endochitinase-like"/>
    <property type="match status" value="1"/>
</dbReference>
<evidence type="ECO:0000313" key="21">
    <source>
        <dbReference type="Proteomes" id="UP001163105"/>
    </source>
</evidence>
<organism evidence="20 21">
    <name type="scientific">Purpureocillium lavendulum</name>
    <dbReference type="NCBI Taxonomy" id="1247861"/>
    <lineage>
        <taxon>Eukaryota</taxon>
        <taxon>Fungi</taxon>
        <taxon>Dikarya</taxon>
        <taxon>Ascomycota</taxon>
        <taxon>Pezizomycotina</taxon>
        <taxon>Sordariomycetes</taxon>
        <taxon>Hypocreomycetidae</taxon>
        <taxon>Hypocreales</taxon>
        <taxon>Ophiocordycipitaceae</taxon>
        <taxon>Purpureocillium</taxon>
    </lineage>
</organism>
<comment type="caution">
    <text evidence="14">Lacks conserved residue(s) required for the propagation of feature annotation.</text>
</comment>
<dbReference type="EC" id="3.2.1.14" evidence="4"/>
<dbReference type="Gene3D" id="3.20.20.80">
    <property type="entry name" value="Glycosidases"/>
    <property type="match status" value="1"/>
</dbReference>
<dbReference type="Proteomes" id="UP001163105">
    <property type="component" value="Unassembled WGS sequence"/>
</dbReference>
<reference evidence="20" key="1">
    <citation type="submission" date="2023-01" db="EMBL/GenBank/DDBJ databases">
        <title>The growth and conidiation of Purpureocillium lavendulum are regulated by nitrogen source and histone H3K14 acetylation.</title>
        <authorList>
            <person name="Tang P."/>
            <person name="Han J."/>
            <person name="Zhang C."/>
            <person name="Tang P."/>
            <person name="Qi F."/>
            <person name="Zhang K."/>
            <person name="Liang L."/>
        </authorList>
    </citation>
    <scope>NUCLEOTIDE SEQUENCE</scope>
    <source>
        <strain evidence="20">YMF1.00683</strain>
    </source>
</reference>
<comment type="caution">
    <text evidence="20">The sequence shown here is derived from an EMBL/GenBank/DDBJ whole genome shotgun (WGS) entry which is preliminary data.</text>
</comment>
<feature type="chain" id="PRO_5044248246" description="chitinase" evidence="16">
    <location>
        <begin position="21"/>
        <end position="1716"/>
    </location>
</feature>
<dbReference type="InterPro" id="IPR001223">
    <property type="entry name" value="Glyco_hydro18_cat"/>
</dbReference>
<dbReference type="PROSITE" id="PS51782">
    <property type="entry name" value="LYSM"/>
    <property type="match status" value="1"/>
</dbReference>
<dbReference type="SUPFAM" id="SSF57016">
    <property type="entry name" value="Plant lectins/antimicrobial peptides"/>
    <property type="match status" value="1"/>
</dbReference>
<dbReference type="SUPFAM" id="SSF54106">
    <property type="entry name" value="LysM domain"/>
    <property type="match status" value="1"/>
</dbReference>
<comment type="subcellular location">
    <subcellularLocation>
        <location evidence="2">Secreted</location>
    </subcellularLocation>
</comment>
<evidence type="ECO:0000313" key="20">
    <source>
        <dbReference type="EMBL" id="KAJ6445148.1"/>
    </source>
</evidence>
<evidence type="ECO:0000256" key="7">
    <source>
        <dbReference type="ARBA" id="ARBA00022801"/>
    </source>
</evidence>
<evidence type="ECO:0000259" key="19">
    <source>
        <dbReference type="PROSITE" id="PS51910"/>
    </source>
</evidence>
<dbReference type="InterPro" id="IPR053214">
    <property type="entry name" value="LysM12-like"/>
</dbReference>
<evidence type="ECO:0000256" key="16">
    <source>
        <dbReference type="SAM" id="SignalP"/>
    </source>
</evidence>
<sequence length="1716" mass="186010">MFTYMACLVAISLLLGLAAADATGNAEVDVVFPRNDTFEPMPLMPVVFAIQNPAAVRQLYPSLHYMVAPLGQPNRRKFESLDIRNLPVNETTAFLYRGVPNLLDTEGMWEFSWELRWINCSTSDNGTDFDGDDTVEDLNGFHRRTYSPLQTVFFTTRQGGTQPNLTAISTGDTCDETQALGFNVRQYLQVPDALSNDGVTSCALLASPAPTPRPCEATLGPDAASSISASITSRECVVATPAVSCPPKDDAAAGHGVTAGLLLSAGVVSGQTPSRQGASPGYQGLTSACPERCIISGPNPSNWSVYQRREQLNSCKQAMFYSFNLYDNVDETDSHHQIFACTLYGNDWAGDAQAEAADERPAKEHMVNYEIGWSTHSSGTESVYRALIKQIRDYVANGNAASNRTSMLYAEFGHATAGLYIGNGLRSSEISYAALEPLVEDTHQFDGQRDSLFMQLCGPDYDSQHVVGFMATNNGTFEAIQSAFKSWSNADCLEFDHSRNFTASAYFTTPMLSSIKGDNATTNGTSASAGNSTSSIKSWKRWTKAPLISRGECRTEKVQQDDSCAALAKRCGISGADFTKYNSEKAFCSKLRPGQHVCCSSGEMPDFRPKPNKDGSCVTTRVGDGESCSSIGAANSLTNDDIDGFNKHTWGWTGCKNILKDAVICISKGSPPMPAEVADAECGPQVPGTKPPKDMTKLADLNQCPLNACCNTWGHCGTTDEFCTDTGTGAPGTAKPGTNGCISNCGTKIVKGNPPSQYRSVGYYEGFQFKRNCLFQDALQIDESQYTHLHFGFGDISQDYQISIGDDMMKYEFNNFRYIRGPKKILSFGGWDFSTQPETYQILRQGTTPANRMTLAKNIANFIKDNNLDGVDIDWEYPGAPDIPGVPPGDKHEGQNYVAFLALLKNLLPGKSISIAAPASYWYLKGFPIDKISKIVDYIVFMTYDLHGQWDAGNPNAQIGCSDGMCLRSHVNLTETMNSLAMVTKAGADSGKIVVGVSSYGRSFKMASAGCYGPSCKYTGGRLSSNAKKGECTDTAGYISNAEINDIIADSTRVTKHFVDTGSNSNILVYDETEYVAYMTPDIRSKRTSLYKGLSMGGSVNWATDLEKFIDSPSGVGGWKNFKLQIKAGNNPVRHAGSRHGNWTKLTCDDPYYQETADYTPAERWAGLGSGDAWGDIVDDWKKYRDDANGKPRLGFTAFIVYLIGGPPGADCSEILSGSSCRQTLDCKNLDENDKTGPAATLIWNSFVKLSSTYAKYHDSLVAASALLIDNSLDDLENKFAPVPPPKDDSWLSILLGFVSMGTPMIVITKLPALASKTPAALEKGKTAFNTILSGGVLIGTNLKGSPKVDDWTSDAQDQFSNYLGQSLYVWDNITTVDLRDLFDGSDKSIDRLTTIISGGTFIDGVTDEATHEQKKSVEDSFIRAFYGFAIPAVWKASGHHPFIIDTGRNCDDDDGSKYTKDLKSACHDGRLYQLADPDGKSHPCSHNCGFPGGCSCPDSSFSSLKGVGELDGSSWGKVKVEDIIIGAVKTYKQNGEENGGDLADPTDSGSFDSLVKDDVTTPGYIRLPVCSETLARTSWENADKTDGTRNKENFPCNIDNGRDYCTGSTFEDQTSDASPPVSDCLQIVKNIEGTDGSWNTFIEMQREILHFGECKFGVTGKGRKGNSNFDVGAQDVVDIIRDAVKQFGGGGKIGAKGTMQCNGNIKQQKVEWGLY</sequence>
<dbReference type="PROSITE" id="PS50941">
    <property type="entry name" value="CHIT_BIND_I_2"/>
    <property type="match status" value="1"/>
</dbReference>
<comment type="similarity">
    <text evidence="13">Belongs to the secreted LysM effector family.</text>
</comment>
<dbReference type="Pfam" id="PF14856">
    <property type="entry name" value="Hce2"/>
    <property type="match status" value="1"/>
</dbReference>
<dbReference type="InterPro" id="IPR018392">
    <property type="entry name" value="LysM"/>
</dbReference>